<dbReference type="Proteomes" id="UP000598488">
    <property type="component" value="Unassembled WGS sequence"/>
</dbReference>
<sequence>MFRIAFACYLIFSTLPLIAQESVLRLYSATDISAIRPLLHEFETLNPEVTILYREFNTQELYDELLDPTLPPPDVVISSASDLQVKLVNDGFAQPIEDVPDVSSHQPWAQWSNELFGFTYEPIVFVYNKEAFHNRSIPHTHEALAEQLREQAKFYQGRIGTYDAASSGLGYLVASQDEVTFSLTGRLQESLGRARADIHCCTSLLLTRLTTGDLVFGYNLLGSYAMAKAMNNEHIGVIVPEDYALVIVRSAFVHRDAMEAELAADFIAYLRSSAGQKTIANNTALMPLDRTLGSHNDPENQLNSSTNFHPIRLGPELLLYLDQHKQTQFLNSWSQALGD</sequence>
<dbReference type="Pfam" id="PF13343">
    <property type="entry name" value="SBP_bac_6"/>
    <property type="match status" value="1"/>
</dbReference>
<organism evidence="2 3">
    <name type="scientific">Marinomonas ostreistagni</name>
    <dbReference type="NCBI Taxonomy" id="359209"/>
    <lineage>
        <taxon>Bacteria</taxon>
        <taxon>Pseudomonadati</taxon>
        <taxon>Pseudomonadota</taxon>
        <taxon>Gammaproteobacteria</taxon>
        <taxon>Oceanospirillales</taxon>
        <taxon>Oceanospirillaceae</taxon>
        <taxon>Marinomonas</taxon>
    </lineage>
</organism>
<dbReference type="SUPFAM" id="SSF53850">
    <property type="entry name" value="Periplasmic binding protein-like II"/>
    <property type="match status" value="1"/>
</dbReference>
<evidence type="ECO:0000313" key="2">
    <source>
        <dbReference type="EMBL" id="MBJ7552058.1"/>
    </source>
</evidence>
<dbReference type="EMBL" id="JAEMUH010000015">
    <property type="protein sequence ID" value="MBJ7552058.1"/>
    <property type="molecule type" value="Genomic_DNA"/>
</dbReference>
<accession>A0ABS0ZEG6</accession>
<evidence type="ECO:0000256" key="1">
    <source>
        <dbReference type="ARBA" id="ARBA00022729"/>
    </source>
</evidence>
<comment type="caution">
    <text evidence="2">The sequence shown here is derived from an EMBL/GenBank/DDBJ whole genome shotgun (WGS) entry which is preliminary data.</text>
</comment>
<dbReference type="PANTHER" id="PTHR30006:SF25">
    <property type="entry name" value="PHOSPHOGLYCERATE TRANSPORT REGULATORY PROTEIN PGTC"/>
    <property type="match status" value="1"/>
</dbReference>
<keyword evidence="3" id="KW-1185">Reference proteome</keyword>
<dbReference type="Gene3D" id="3.40.190.10">
    <property type="entry name" value="Periplasmic binding protein-like II"/>
    <property type="match status" value="2"/>
</dbReference>
<name>A0ABS0ZEG6_9GAMM</name>
<dbReference type="PANTHER" id="PTHR30006">
    <property type="entry name" value="THIAMINE-BINDING PERIPLASMIC PROTEIN-RELATED"/>
    <property type="match status" value="1"/>
</dbReference>
<dbReference type="RefSeq" id="WP_199463640.1">
    <property type="nucleotide sequence ID" value="NZ_JAEMUH010000015.1"/>
</dbReference>
<evidence type="ECO:0000313" key="3">
    <source>
        <dbReference type="Proteomes" id="UP000598488"/>
    </source>
</evidence>
<gene>
    <name evidence="2" type="ORF">JHD44_15320</name>
</gene>
<protein>
    <submittedName>
        <fullName evidence="2">ABC transporter substrate-binding protein</fullName>
    </submittedName>
</protein>
<keyword evidence="1" id="KW-0732">Signal</keyword>
<reference evidence="2 3" key="1">
    <citation type="submission" date="2020-12" db="EMBL/GenBank/DDBJ databases">
        <title>Comparative genome analysis of fungal antagonists Marinomonas ostreistagni 398 and M. spartinae 468.</title>
        <authorList>
            <person name="Fields J.L."/>
            <person name="Mavrodi O.V."/>
            <person name="Biber P.D."/>
            <person name="Indest K.J."/>
            <person name="Mavrodi D.V."/>
        </authorList>
    </citation>
    <scope>NUCLEOTIDE SEQUENCE [LARGE SCALE GENOMIC DNA]</scope>
    <source>
        <strain evidence="2 3">USM7</strain>
    </source>
</reference>
<proteinExistence type="predicted"/>